<organism evidence="9 10">
    <name type="scientific">Eleusine coracana subsp. coracana</name>
    <dbReference type="NCBI Taxonomy" id="191504"/>
    <lineage>
        <taxon>Eukaryota</taxon>
        <taxon>Viridiplantae</taxon>
        <taxon>Streptophyta</taxon>
        <taxon>Embryophyta</taxon>
        <taxon>Tracheophyta</taxon>
        <taxon>Spermatophyta</taxon>
        <taxon>Magnoliopsida</taxon>
        <taxon>Liliopsida</taxon>
        <taxon>Poales</taxon>
        <taxon>Poaceae</taxon>
        <taxon>PACMAD clade</taxon>
        <taxon>Chloridoideae</taxon>
        <taxon>Cynodonteae</taxon>
        <taxon>Eleusininae</taxon>
        <taxon>Eleusine</taxon>
    </lineage>
</organism>
<evidence type="ECO:0000256" key="6">
    <source>
        <dbReference type="ARBA" id="ARBA00047508"/>
    </source>
</evidence>
<keyword evidence="10" id="KW-1185">Reference proteome</keyword>
<comment type="pathway">
    <text evidence="1 8">Metabolic intermediate biosynthesis; chorismate biosynthesis; chorismate from D-erythrose 4-phosphate and phosphoenolpyruvate: step 1/7.</text>
</comment>
<keyword evidence="8" id="KW-0150">Chloroplast</keyword>
<evidence type="ECO:0000256" key="8">
    <source>
        <dbReference type="RuleBase" id="RU363071"/>
    </source>
</evidence>
<comment type="subcellular location">
    <subcellularLocation>
        <location evidence="8">Plastid</location>
        <location evidence="8">Chloroplast</location>
    </subcellularLocation>
</comment>
<reference evidence="9" key="1">
    <citation type="journal article" date="2018" name="DNA Res.">
        <title>Multiple hybrid de novo genome assembly of finger millet, an orphan allotetraploid crop.</title>
        <authorList>
            <person name="Hatakeyama M."/>
            <person name="Aluri S."/>
            <person name="Balachadran M.T."/>
            <person name="Sivarajan S.R."/>
            <person name="Patrignani A."/>
            <person name="Gruter S."/>
            <person name="Poveda L."/>
            <person name="Shimizu-Inatsugi R."/>
            <person name="Baeten J."/>
            <person name="Francoijs K.J."/>
            <person name="Nataraja K.N."/>
            <person name="Reddy Y.A.N."/>
            <person name="Phadnis S."/>
            <person name="Ravikumar R.L."/>
            <person name="Schlapbach R."/>
            <person name="Sreeman S.M."/>
            <person name="Shimizu K.K."/>
        </authorList>
    </citation>
    <scope>NUCLEOTIDE SEQUENCE</scope>
</reference>
<evidence type="ECO:0000256" key="5">
    <source>
        <dbReference type="ARBA" id="ARBA00023141"/>
    </source>
</evidence>
<dbReference type="EC" id="2.5.1.54" evidence="8"/>
<dbReference type="EMBL" id="BQKI01000003">
    <property type="protein sequence ID" value="GJM91495.1"/>
    <property type="molecule type" value="Genomic_DNA"/>
</dbReference>
<dbReference type="GO" id="GO:0008652">
    <property type="term" value="P:amino acid biosynthetic process"/>
    <property type="evidence" value="ECO:0007669"/>
    <property type="project" value="UniProtKB-KW"/>
</dbReference>
<keyword evidence="8" id="KW-0934">Plastid</keyword>
<accession>A0AAV5C0Q5</accession>
<dbReference type="GO" id="GO:0003849">
    <property type="term" value="F:3-deoxy-7-phosphoheptulonate synthase activity"/>
    <property type="evidence" value="ECO:0007669"/>
    <property type="project" value="UniProtKB-EC"/>
</dbReference>
<protein>
    <recommendedName>
        <fullName evidence="8">Phospho-2-dehydro-3-deoxyheptonate aldolase</fullName>
        <ecNumber evidence="8">2.5.1.54</ecNumber>
    </recommendedName>
</protein>
<dbReference type="Pfam" id="PF01474">
    <property type="entry name" value="DAHP_synth_2"/>
    <property type="match status" value="1"/>
</dbReference>
<keyword evidence="7" id="KW-0104">Cadmium</keyword>
<dbReference type="InterPro" id="IPR002480">
    <property type="entry name" value="DAHP_synth_2"/>
</dbReference>
<keyword evidence="5 8" id="KW-0057">Aromatic amino acid biosynthesis</keyword>
<evidence type="ECO:0000256" key="2">
    <source>
        <dbReference type="ARBA" id="ARBA00008911"/>
    </source>
</evidence>
<dbReference type="GO" id="GO:0009073">
    <property type="term" value="P:aromatic amino acid family biosynthetic process"/>
    <property type="evidence" value="ECO:0007669"/>
    <property type="project" value="UniProtKB-KW"/>
</dbReference>
<evidence type="ECO:0000313" key="10">
    <source>
        <dbReference type="Proteomes" id="UP001054889"/>
    </source>
</evidence>
<comment type="similarity">
    <text evidence="2 8">Belongs to the class-II DAHP synthase family.</text>
</comment>
<keyword evidence="7" id="KW-0464">Manganese</keyword>
<dbReference type="AlphaFoldDB" id="A0AAV5C0Q5"/>
<feature type="binding site" evidence="7">
    <location>
        <position position="74"/>
    </location>
    <ligand>
        <name>Mn(2+)</name>
        <dbReference type="ChEBI" id="CHEBI:29035"/>
    </ligand>
</feature>
<keyword evidence="7" id="KW-0170">Cobalt</keyword>
<evidence type="ECO:0000256" key="7">
    <source>
        <dbReference type="PIRSR" id="PIRSR602480-1"/>
    </source>
</evidence>
<proteinExistence type="inferred from homology"/>
<dbReference type="GO" id="GO:0009507">
    <property type="term" value="C:chloroplast"/>
    <property type="evidence" value="ECO:0007669"/>
    <property type="project" value="UniProtKB-SubCell"/>
</dbReference>
<dbReference type="PANTHER" id="PTHR21337:SF23">
    <property type="entry name" value="PHOSPHO-2-DEHYDRO-3-DEOXYHEPTONATE ALDOLASE"/>
    <property type="match status" value="1"/>
</dbReference>
<evidence type="ECO:0000313" key="9">
    <source>
        <dbReference type="EMBL" id="GJM91495.1"/>
    </source>
</evidence>
<comment type="caution">
    <text evidence="9">The sequence shown here is derived from an EMBL/GenBank/DDBJ whole genome shotgun (WGS) entry which is preliminary data.</text>
</comment>
<dbReference type="Proteomes" id="UP001054889">
    <property type="component" value="Unassembled WGS sequence"/>
</dbReference>
<evidence type="ECO:0000256" key="3">
    <source>
        <dbReference type="ARBA" id="ARBA00022605"/>
    </source>
</evidence>
<feature type="binding site" evidence="7">
    <location>
        <position position="44"/>
    </location>
    <ligand>
        <name>Mn(2+)</name>
        <dbReference type="ChEBI" id="CHEBI:29035"/>
    </ligand>
</feature>
<name>A0AAV5C0Q5_ELECO</name>
<reference evidence="9" key="2">
    <citation type="submission" date="2021-12" db="EMBL/GenBank/DDBJ databases">
        <title>Resequencing data analysis of finger millet.</title>
        <authorList>
            <person name="Hatakeyama M."/>
            <person name="Aluri S."/>
            <person name="Balachadran M.T."/>
            <person name="Sivarajan S.R."/>
            <person name="Poveda L."/>
            <person name="Shimizu-Inatsugi R."/>
            <person name="Schlapbach R."/>
            <person name="Sreeman S.M."/>
            <person name="Shimizu K.K."/>
        </authorList>
    </citation>
    <scope>NUCLEOTIDE SEQUENCE</scope>
</reference>
<keyword evidence="4 8" id="KW-0808">Transferase</keyword>
<evidence type="ECO:0000256" key="1">
    <source>
        <dbReference type="ARBA" id="ARBA00004688"/>
    </source>
</evidence>
<gene>
    <name evidence="9" type="primary">ga07871</name>
    <name evidence="9" type="ORF">PR202_ga07871</name>
</gene>
<feature type="binding site" evidence="7">
    <location>
        <position position="2"/>
    </location>
    <ligand>
        <name>Mn(2+)</name>
        <dbReference type="ChEBI" id="CHEBI:29035"/>
    </ligand>
</feature>
<dbReference type="PANTHER" id="PTHR21337">
    <property type="entry name" value="PHOSPHO-2-DEHYDRO-3-DEOXYHEPTONATE ALDOLASE 1, 2"/>
    <property type="match status" value="1"/>
</dbReference>
<dbReference type="SUPFAM" id="SSF51569">
    <property type="entry name" value="Aldolase"/>
    <property type="match status" value="1"/>
</dbReference>
<dbReference type="Gene3D" id="3.20.20.70">
    <property type="entry name" value="Aldolase class I"/>
    <property type="match status" value="1"/>
</dbReference>
<comment type="catalytic activity">
    <reaction evidence="6 8">
        <text>D-erythrose 4-phosphate + phosphoenolpyruvate + H2O = 7-phospho-2-dehydro-3-deoxy-D-arabino-heptonate + phosphate</text>
        <dbReference type="Rhea" id="RHEA:14717"/>
        <dbReference type="ChEBI" id="CHEBI:15377"/>
        <dbReference type="ChEBI" id="CHEBI:16897"/>
        <dbReference type="ChEBI" id="CHEBI:43474"/>
        <dbReference type="ChEBI" id="CHEBI:58394"/>
        <dbReference type="ChEBI" id="CHEBI:58702"/>
        <dbReference type="EC" id="2.5.1.54"/>
    </reaction>
</comment>
<comment type="cofactor">
    <cofactor evidence="7">
        <name>Mn(2+)</name>
        <dbReference type="ChEBI" id="CHEBI:29035"/>
    </cofactor>
    <cofactor evidence="7">
        <name>Co(2+)</name>
        <dbReference type="ChEBI" id="CHEBI:48828"/>
    </cofactor>
    <cofactor evidence="7">
        <name>Cd(2+)</name>
        <dbReference type="ChEBI" id="CHEBI:48775"/>
    </cofactor>
    <text evidence="7">Binds 1 divalent cation per subunit. The enzyme is active with manganese, cobalt or cadmium ions.</text>
</comment>
<keyword evidence="3 8" id="KW-0028">Amino-acid biosynthesis</keyword>
<keyword evidence="8" id="KW-0809">Transit peptide</keyword>
<evidence type="ECO:0000256" key="4">
    <source>
        <dbReference type="ARBA" id="ARBA00022679"/>
    </source>
</evidence>
<dbReference type="InterPro" id="IPR013785">
    <property type="entry name" value="Aldolase_TIM"/>
</dbReference>
<sequence length="103" mass="11364">MHGNTISAPCGLKTRSFDAIRAELRAFFDVHEQAGSHPGGVHLEMTGQNVTECIGGSKTVTFDDLSSRYHTCCDPRLNASQSLELAFAIAARLKKKRDRTWNN</sequence>